<dbReference type="Pfam" id="PF00702">
    <property type="entry name" value="Hydrolase"/>
    <property type="match status" value="1"/>
</dbReference>
<dbReference type="Proteomes" id="UP000567795">
    <property type="component" value="Unassembled WGS sequence"/>
</dbReference>
<evidence type="ECO:0000313" key="1">
    <source>
        <dbReference type="EMBL" id="NYI04172.1"/>
    </source>
</evidence>
<dbReference type="GO" id="GO:0008967">
    <property type="term" value="F:phosphoglycolate phosphatase activity"/>
    <property type="evidence" value="ECO:0007669"/>
    <property type="project" value="TreeGrafter"/>
</dbReference>
<evidence type="ECO:0000313" key="2">
    <source>
        <dbReference type="Proteomes" id="UP000567795"/>
    </source>
</evidence>
<gene>
    <name evidence="1" type="ORF">FHU37_001115</name>
</gene>
<name>A0A853A0Z1_9ACTN</name>
<dbReference type="InterPro" id="IPR023214">
    <property type="entry name" value="HAD_sf"/>
</dbReference>
<organism evidence="1 2">
    <name type="scientific">Allostreptomyces psammosilenae</name>
    <dbReference type="NCBI Taxonomy" id="1892865"/>
    <lineage>
        <taxon>Bacteria</taxon>
        <taxon>Bacillati</taxon>
        <taxon>Actinomycetota</taxon>
        <taxon>Actinomycetes</taxon>
        <taxon>Kitasatosporales</taxon>
        <taxon>Streptomycetaceae</taxon>
        <taxon>Allostreptomyces</taxon>
    </lineage>
</organism>
<dbReference type="SUPFAM" id="SSF56784">
    <property type="entry name" value="HAD-like"/>
    <property type="match status" value="1"/>
</dbReference>
<reference evidence="1 2" key="1">
    <citation type="submission" date="2020-07" db="EMBL/GenBank/DDBJ databases">
        <title>Sequencing the genomes of 1000 actinobacteria strains.</title>
        <authorList>
            <person name="Klenk H.-P."/>
        </authorList>
    </citation>
    <scope>NUCLEOTIDE SEQUENCE [LARGE SCALE GENOMIC DNA]</scope>
    <source>
        <strain evidence="1 2">DSM 42178</strain>
    </source>
</reference>
<dbReference type="SFLD" id="SFLDG01129">
    <property type="entry name" value="C1.5:_HAD__Beta-PGM__Phosphata"/>
    <property type="match status" value="1"/>
</dbReference>
<dbReference type="AlphaFoldDB" id="A0A853A0Z1"/>
<dbReference type="GO" id="GO:0006281">
    <property type="term" value="P:DNA repair"/>
    <property type="evidence" value="ECO:0007669"/>
    <property type="project" value="TreeGrafter"/>
</dbReference>
<accession>A0A853A0Z1</accession>
<dbReference type="EMBL" id="JACBZD010000001">
    <property type="protein sequence ID" value="NYI04172.1"/>
    <property type="molecule type" value="Genomic_DNA"/>
</dbReference>
<dbReference type="PANTHER" id="PTHR43434">
    <property type="entry name" value="PHOSPHOGLYCOLATE PHOSPHATASE"/>
    <property type="match status" value="1"/>
</dbReference>
<protein>
    <submittedName>
        <fullName evidence="1">Phosphoglycolate phosphatase-like HAD superfamily hydrolase</fullName>
    </submittedName>
</protein>
<comment type="caution">
    <text evidence="1">The sequence shown here is derived from an EMBL/GenBank/DDBJ whole genome shotgun (WGS) entry which is preliminary data.</text>
</comment>
<sequence length="227" mass="23770">MATLLADPSVTAVIFDVDGTLVDTNYLHAVAWGEAMRQHGHPVPMWVVHRAVGMGSDRLLDAVLPADRDRSADDAIRAAHGTLYATWWGRLNPVPGAAALLRACAGRGLRVVLSSSAQAAELAAMRAALDADDAVAGATSSGDVEQSKPAPDLVRAALDLAGSLPQDTVFVGDTVWDARACAQLEVPFIGVLTGGISLRELVDAGAQEIYRDPAELLERLNASDGAR</sequence>
<dbReference type="Gene3D" id="3.40.50.1000">
    <property type="entry name" value="HAD superfamily/HAD-like"/>
    <property type="match status" value="1"/>
</dbReference>
<dbReference type="Gene3D" id="1.10.150.240">
    <property type="entry name" value="Putative phosphatase, domain 2"/>
    <property type="match status" value="1"/>
</dbReference>
<keyword evidence="1" id="KW-0378">Hydrolase</keyword>
<dbReference type="RefSeq" id="WP_179813110.1">
    <property type="nucleotide sequence ID" value="NZ_JACBZD010000001.1"/>
</dbReference>
<dbReference type="GO" id="GO:0005829">
    <property type="term" value="C:cytosol"/>
    <property type="evidence" value="ECO:0007669"/>
    <property type="project" value="TreeGrafter"/>
</dbReference>
<dbReference type="InterPro" id="IPR023198">
    <property type="entry name" value="PGP-like_dom2"/>
</dbReference>
<dbReference type="PANTHER" id="PTHR43434:SF16">
    <property type="entry name" value="BLL8046 PROTEIN"/>
    <property type="match status" value="1"/>
</dbReference>
<dbReference type="InterPro" id="IPR050155">
    <property type="entry name" value="HAD-like_hydrolase_sf"/>
</dbReference>
<dbReference type="InterPro" id="IPR036412">
    <property type="entry name" value="HAD-like_sf"/>
</dbReference>
<keyword evidence="2" id="KW-1185">Reference proteome</keyword>
<proteinExistence type="predicted"/>
<dbReference type="SFLD" id="SFLDS00003">
    <property type="entry name" value="Haloacid_Dehalogenase"/>
    <property type="match status" value="1"/>
</dbReference>